<protein>
    <submittedName>
        <fullName evidence="6">SAC domain-containing protein</fullName>
    </submittedName>
</protein>
<keyword evidence="2" id="KW-0378">Hydrolase</keyword>
<gene>
    <name evidence="4" type="ORF">GPUH_LOCUS6874</name>
</gene>
<proteinExistence type="predicted"/>
<dbReference type="OrthoDB" id="8191639at2759"/>
<keyword evidence="1" id="KW-0540">Nuclease</keyword>
<keyword evidence="5" id="KW-1185">Reference proteome</keyword>
<sequence>MAGTNDSNAFEKSGKTWLVAISQIVRIDGKYVNIDLNGRQNVLARVSIVNCDLKCLYDRYVKPEAEVTDYRTHLSGLRLEDVENDKLLQSLDRYFANFASFFFLMHFAIQIEKAFI</sequence>
<dbReference type="InterPro" id="IPR012337">
    <property type="entry name" value="RNaseH-like_sf"/>
</dbReference>
<dbReference type="SUPFAM" id="SSF53098">
    <property type="entry name" value="Ribonuclease H-like"/>
    <property type="match status" value="1"/>
</dbReference>
<accession>A0A183DDT3</accession>
<reference evidence="6" key="1">
    <citation type="submission" date="2016-06" db="UniProtKB">
        <authorList>
            <consortium name="WormBaseParasite"/>
        </authorList>
    </citation>
    <scope>IDENTIFICATION</scope>
</reference>
<organism evidence="6">
    <name type="scientific">Gongylonema pulchrum</name>
    <dbReference type="NCBI Taxonomy" id="637853"/>
    <lineage>
        <taxon>Eukaryota</taxon>
        <taxon>Metazoa</taxon>
        <taxon>Ecdysozoa</taxon>
        <taxon>Nematoda</taxon>
        <taxon>Chromadorea</taxon>
        <taxon>Rhabditida</taxon>
        <taxon>Spirurina</taxon>
        <taxon>Spiruromorpha</taxon>
        <taxon>Spiruroidea</taxon>
        <taxon>Gongylonematidae</taxon>
        <taxon>Gongylonema</taxon>
    </lineage>
</organism>
<dbReference type="Gene3D" id="3.30.420.10">
    <property type="entry name" value="Ribonuclease H-like superfamily/Ribonuclease H"/>
    <property type="match status" value="1"/>
</dbReference>
<keyword evidence="3" id="KW-0812">Transmembrane</keyword>
<keyword evidence="3" id="KW-1133">Transmembrane helix</keyword>
<dbReference type="Proteomes" id="UP000271098">
    <property type="component" value="Unassembled WGS sequence"/>
</dbReference>
<dbReference type="InterPro" id="IPR036397">
    <property type="entry name" value="RNaseH_sf"/>
</dbReference>
<dbReference type="InterPro" id="IPR047021">
    <property type="entry name" value="REXO1/3/4-like"/>
</dbReference>
<keyword evidence="3" id="KW-0472">Membrane</keyword>
<dbReference type="EMBL" id="UYRT01016870">
    <property type="protein sequence ID" value="VDK56389.1"/>
    <property type="molecule type" value="Genomic_DNA"/>
</dbReference>
<evidence type="ECO:0000313" key="5">
    <source>
        <dbReference type="Proteomes" id="UP000271098"/>
    </source>
</evidence>
<dbReference type="GO" id="GO:0004527">
    <property type="term" value="F:exonuclease activity"/>
    <property type="evidence" value="ECO:0007669"/>
    <property type="project" value="InterPro"/>
</dbReference>
<evidence type="ECO:0000256" key="1">
    <source>
        <dbReference type="ARBA" id="ARBA00022722"/>
    </source>
</evidence>
<evidence type="ECO:0000313" key="4">
    <source>
        <dbReference type="EMBL" id="VDK56389.1"/>
    </source>
</evidence>
<name>A0A183DDT3_9BILA</name>
<dbReference type="GO" id="GO:0003676">
    <property type="term" value="F:nucleic acid binding"/>
    <property type="evidence" value="ECO:0007669"/>
    <property type="project" value="InterPro"/>
</dbReference>
<dbReference type="AlphaFoldDB" id="A0A183DDT3"/>
<dbReference type="GO" id="GO:0005634">
    <property type="term" value="C:nucleus"/>
    <property type="evidence" value="ECO:0007669"/>
    <property type="project" value="TreeGrafter"/>
</dbReference>
<dbReference type="WBParaSite" id="GPUH_0000688301-mRNA-1">
    <property type="protein sequence ID" value="GPUH_0000688301-mRNA-1"/>
    <property type="gene ID" value="GPUH_0000688301"/>
</dbReference>
<evidence type="ECO:0000256" key="3">
    <source>
        <dbReference type="SAM" id="Phobius"/>
    </source>
</evidence>
<dbReference type="PANTHER" id="PTHR12801">
    <property type="entry name" value="RNA EXONUCLEASE REXO1 / RECO3 FAMILY MEMBER-RELATED"/>
    <property type="match status" value="1"/>
</dbReference>
<feature type="transmembrane region" description="Helical" evidence="3">
    <location>
        <begin position="94"/>
        <end position="111"/>
    </location>
</feature>
<evidence type="ECO:0000313" key="6">
    <source>
        <dbReference type="WBParaSite" id="GPUH_0000688301-mRNA-1"/>
    </source>
</evidence>
<reference evidence="4 5" key="2">
    <citation type="submission" date="2018-11" db="EMBL/GenBank/DDBJ databases">
        <authorList>
            <consortium name="Pathogen Informatics"/>
        </authorList>
    </citation>
    <scope>NUCLEOTIDE SEQUENCE [LARGE SCALE GENOMIC DNA]</scope>
</reference>
<dbReference type="PANTHER" id="PTHR12801:SF158">
    <property type="entry name" value="RNA EXONUCLEASE 4"/>
    <property type="match status" value="1"/>
</dbReference>
<evidence type="ECO:0000256" key="2">
    <source>
        <dbReference type="ARBA" id="ARBA00022801"/>
    </source>
</evidence>